<dbReference type="InterPro" id="IPR046341">
    <property type="entry name" value="SET_dom_sf"/>
</dbReference>
<dbReference type="SUPFAM" id="SSF82199">
    <property type="entry name" value="SET domain"/>
    <property type="match status" value="1"/>
</dbReference>
<name>A0A058Z5C7_FONAL</name>
<dbReference type="GeneID" id="20529748"/>
<dbReference type="EMBL" id="KB932208">
    <property type="protein sequence ID" value="KCV68737.1"/>
    <property type="molecule type" value="Genomic_DNA"/>
</dbReference>
<dbReference type="PANTHER" id="PTHR13271">
    <property type="entry name" value="UNCHARACTERIZED PUTATIVE METHYLTRANSFERASE"/>
    <property type="match status" value="1"/>
</dbReference>
<accession>A0A058Z5C7</accession>
<sequence length="581" mass="62152">MSAPPKASPAQRVQAIESQIMPILEVAIPTHADFARLQGLLDELIAAQGGVMAQFGHLSWDAATAGQRYHDLEDWLERDFGVDLSRVHVVHGLAEGAGLALGSRKADGAHISVSPGDPLLSIPLSAILTADGLLAGTRLAGVAEEAHATVPTNLNNPAAVQLFRDHLRLTNDHSFRLAVGLCLTVLDNLQGSPFLPYIRALPGPEAACCFLFAGAADAQALFDAGSPTGGLLFARLAGAFRAYQCFLRLASGAGKAASPGWALFRWAWAQVLSRQNLLPVGATGSHAGNGRGPEALPCLVPLWDLINHASRGCGPEGTDRPEISSFVQQTEQDPAPMFVFHALYPAAGHGAPVHMFYGDRSNRDFWLYQGFTVPAPVGGQFVPQPTALLRFDLNRNEPPETLRTRSSVLSSLGFSLPHFSVVEFRPESGSIQGNGLREVLVLSSILALGRPDLEEASRRILEHGLRPATVLEGFAPDQPDTFVLGSYERAVQATLIRVRLQLSRMARVAADIDLAEADDRHAFQGKLLDEARAGLGAAWPALLTATPGSGVANSPLRILYQEKETLLRLEQALLALKEACQ</sequence>
<dbReference type="OrthoDB" id="441812at2759"/>
<keyword evidence="2" id="KW-1185">Reference proteome</keyword>
<evidence type="ECO:0000313" key="2">
    <source>
        <dbReference type="Proteomes" id="UP000030693"/>
    </source>
</evidence>
<dbReference type="STRING" id="691883.A0A058Z5C7"/>
<evidence type="ECO:0000313" key="1">
    <source>
        <dbReference type="EMBL" id="KCV68737.1"/>
    </source>
</evidence>
<proteinExistence type="predicted"/>
<dbReference type="Gene3D" id="3.90.1410.10">
    <property type="entry name" value="set domain protein methyltransferase, domain 1"/>
    <property type="match status" value="1"/>
</dbReference>
<organism evidence="1">
    <name type="scientific">Fonticula alba</name>
    <name type="common">Slime mold</name>
    <dbReference type="NCBI Taxonomy" id="691883"/>
    <lineage>
        <taxon>Eukaryota</taxon>
        <taxon>Rotosphaerida</taxon>
        <taxon>Fonticulaceae</taxon>
        <taxon>Fonticula</taxon>
    </lineage>
</organism>
<dbReference type="InterPro" id="IPR050600">
    <property type="entry name" value="SETD3_SETD6_MTase"/>
</dbReference>
<gene>
    <name evidence="1" type="ORF">H696_05023</name>
</gene>
<protein>
    <submittedName>
        <fullName evidence="1">Uncharacterized protein</fullName>
    </submittedName>
</protein>
<reference evidence="1" key="1">
    <citation type="submission" date="2013-04" db="EMBL/GenBank/DDBJ databases">
        <title>The Genome Sequence of Fonticula alba ATCC 38817.</title>
        <authorList>
            <consortium name="The Broad Institute Genomics Platform"/>
            <person name="Russ C."/>
            <person name="Cuomo C."/>
            <person name="Burger G."/>
            <person name="Gray M.W."/>
            <person name="Holland P.W.H."/>
            <person name="King N."/>
            <person name="Lang F.B.F."/>
            <person name="Roger A.J."/>
            <person name="Ruiz-Trillo I."/>
            <person name="Brown M."/>
            <person name="Walker B."/>
            <person name="Young S."/>
            <person name="Zeng Q."/>
            <person name="Gargeya S."/>
            <person name="Fitzgerald M."/>
            <person name="Haas B."/>
            <person name="Abouelleil A."/>
            <person name="Allen A.W."/>
            <person name="Alvarado L."/>
            <person name="Arachchi H.M."/>
            <person name="Berlin A.M."/>
            <person name="Chapman S.B."/>
            <person name="Gainer-Dewar J."/>
            <person name="Goldberg J."/>
            <person name="Griggs A."/>
            <person name="Gujja S."/>
            <person name="Hansen M."/>
            <person name="Howarth C."/>
            <person name="Imamovic A."/>
            <person name="Ireland A."/>
            <person name="Larimer J."/>
            <person name="McCowan C."/>
            <person name="Murphy C."/>
            <person name="Pearson M."/>
            <person name="Poon T.W."/>
            <person name="Priest M."/>
            <person name="Roberts A."/>
            <person name="Saif S."/>
            <person name="Shea T."/>
            <person name="Sisk P."/>
            <person name="Sykes S."/>
            <person name="Wortman J."/>
            <person name="Nusbaum C."/>
            <person name="Birren B."/>
        </authorList>
    </citation>
    <scope>NUCLEOTIDE SEQUENCE [LARGE SCALE GENOMIC DNA]</scope>
    <source>
        <strain evidence="1">ATCC 38817</strain>
    </source>
</reference>
<dbReference type="Proteomes" id="UP000030693">
    <property type="component" value="Unassembled WGS sequence"/>
</dbReference>
<dbReference type="AlphaFoldDB" id="A0A058Z5C7"/>
<dbReference type="GO" id="GO:0016279">
    <property type="term" value="F:protein-lysine N-methyltransferase activity"/>
    <property type="evidence" value="ECO:0007669"/>
    <property type="project" value="TreeGrafter"/>
</dbReference>
<dbReference type="RefSeq" id="XP_009497169.1">
    <property type="nucleotide sequence ID" value="XM_009498894.1"/>
</dbReference>